<proteinExistence type="predicted"/>
<evidence type="ECO:0000256" key="2">
    <source>
        <dbReference type="ARBA" id="ARBA00023157"/>
    </source>
</evidence>
<dbReference type="CDD" id="cd03590">
    <property type="entry name" value="CLECT_DC-SIGN_like"/>
    <property type="match status" value="1"/>
</dbReference>
<dbReference type="InterPro" id="IPR018378">
    <property type="entry name" value="C-type_lectin_CS"/>
</dbReference>
<name>A0A8C0W4P6_CASCN</name>
<dbReference type="GO" id="GO:0030246">
    <property type="term" value="F:carbohydrate binding"/>
    <property type="evidence" value="ECO:0007669"/>
    <property type="project" value="UniProtKB-KW"/>
</dbReference>
<feature type="transmembrane region" description="Helical" evidence="3">
    <location>
        <begin position="17"/>
        <end position="38"/>
    </location>
</feature>
<dbReference type="AlphaFoldDB" id="A0A8C0W4P6"/>
<reference evidence="5" key="1">
    <citation type="submission" date="2023-09" db="UniProtKB">
        <authorList>
            <consortium name="Ensembl"/>
        </authorList>
    </citation>
    <scope>IDENTIFICATION</scope>
</reference>
<evidence type="ECO:0000256" key="3">
    <source>
        <dbReference type="SAM" id="Phobius"/>
    </source>
</evidence>
<dbReference type="InterPro" id="IPR016187">
    <property type="entry name" value="CTDL_fold"/>
</dbReference>
<dbReference type="InterPro" id="IPR033989">
    <property type="entry name" value="CD209-like_CTLD"/>
</dbReference>
<dbReference type="InterPro" id="IPR050111">
    <property type="entry name" value="C-type_lectin/snaclec_domain"/>
</dbReference>
<dbReference type="PROSITE" id="PS50041">
    <property type="entry name" value="C_TYPE_LECTIN_2"/>
    <property type="match status" value="1"/>
</dbReference>
<dbReference type="Gene3D" id="3.10.100.10">
    <property type="entry name" value="Mannose-Binding Protein A, subunit A"/>
    <property type="match status" value="1"/>
</dbReference>
<evidence type="ECO:0000313" key="5">
    <source>
        <dbReference type="Ensembl" id="ENSCCNP00000005835.1"/>
    </source>
</evidence>
<protein>
    <recommendedName>
        <fullName evidence="4">C-type lectin domain-containing protein</fullName>
    </recommendedName>
</protein>
<dbReference type="InterPro" id="IPR001304">
    <property type="entry name" value="C-type_lectin-like"/>
</dbReference>
<evidence type="ECO:0000259" key="4">
    <source>
        <dbReference type="PROSITE" id="PS50041"/>
    </source>
</evidence>
<dbReference type="PANTHER" id="PTHR22803">
    <property type="entry name" value="MANNOSE, PHOSPHOLIPASE, LECTIN RECEPTOR RELATED"/>
    <property type="match status" value="1"/>
</dbReference>
<evidence type="ECO:0000256" key="1">
    <source>
        <dbReference type="ARBA" id="ARBA00022734"/>
    </source>
</evidence>
<feature type="domain" description="C-type lectin" evidence="4">
    <location>
        <begin position="86"/>
        <end position="200"/>
    </location>
</feature>
<dbReference type="SUPFAM" id="SSF56436">
    <property type="entry name" value="C-type lectin-like"/>
    <property type="match status" value="1"/>
</dbReference>
<dbReference type="PROSITE" id="PS00615">
    <property type="entry name" value="C_TYPE_LECTIN_1"/>
    <property type="match status" value="1"/>
</dbReference>
<accession>A0A8C0W4P6</accession>
<keyword evidence="3" id="KW-1133">Transmembrane helix</keyword>
<dbReference type="SMART" id="SM00034">
    <property type="entry name" value="CLECT"/>
    <property type="match status" value="1"/>
</dbReference>
<keyword evidence="2" id="KW-1015">Disulfide bond</keyword>
<sequence length="209" mass="24225">CRTLNILSSGCWGHGQGLLTLPMISIILLAVLLIAILYKGQKRLAILTFYWERVSQIMDIQVLVQPESPSPTDHLCHPWPCDWMFFQENCYFFSMYTKNWTDSVTACQEMGGQLVVIKSHEDQNFLNHTSKKEGYHWIGLSDQKIEGKWLWLSLTWPLRDTIKYWGKGQPNNYRSRDCVEFKEDGWNDVCCTVVKCWVCKKSAASCSTK</sequence>
<organism evidence="5">
    <name type="scientific">Castor canadensis</name>
    <name type="common">American beaver</name>
    <dbReference type="NCBI Taxonomy" id="51338"/>
    <lineage>
        <taxon>Eukaryota</taxon>
        <taxon>Metazoa</taxon>
        <taxon>Chordata</taxon>
        <taxon>Craniata</taxon>
        <taxon>Vertebrata</taxon>
        <taxon>Euteleostomi</taxon>
        <taxon>Mammalia</taxon>
        <taxon>Eutheria</taxon>
        <taxon>Euarchontoglires</taxon>
        <taxon>Glires</taxon>
        <taxon>Rodentia</taxon>
        <taxon>Castorimorpha</taxon>
        <taxon>Castoridae</taxon>
        <taxon>Castor</taxon>
    </lineage>
</organism>
<keyword evidence="1" id="KW-0430">Lectin</keyword>
<dbReference type="InterPro" id="IPR016186">
    <property type="entry name" value="C-type_lectin-like/link_sf"/>
</dbReference>
<keyword evidence="3" id="KW-0472">Membrane</keyword>
<dbReference type="Pfam" id="PF00059">
    <property type="entry name" value="Lectin_C"/>
    <property type="match status" value="1"/>
</dbReference>
<dbReference type="Ensembl" id="ENSCCNT00000007676.1">
    <property type="protein sequence ID" value="ENSCCNP00000005835.1"/>
    <property type="gene ID" value="ENSCCNG00000006182.1"/>
</dbReference>
<keyword evidence="3" id="KW-0812">Transmembrane</keyword>